<feature type="region of interest" description="Disordered" evidence="9">
    <location>
        <begin position="581"/>
        <end position="659"/>
    </location>
</feature>
<evidence type="ECO:0000259" key="10">
    <source>
        <dbReference type="Pfam" id="PF04108"/>
    </source>
</evidence>
<keyword evidence="7" id="KW-0472">Membrane</keyword>
<dbReference type="PANTHER" id="PTHR13222">
    <property type="entry name" value="RB1-INDUCIBLE COILED-COIL"/>
    <property type="match status" value="1"/>
</dbReference>
<gene>
    <name evidence="12" type="ORF">G7Z17_g7729</name>
</gene>
<evidence type="ECO:0000256" key="8">
    <source>
        <dbReference type="SAM" id="Coils"/>
    </source>
</evidence>
<dbReference type="InterPro" id="IPR045326">
    <property type="entry name" value="ATG17-like_dom"/>
</dbReference>
<feature type="compositionally biased region" description="Polar residues" evidence="9">
    <location>
        <begin position="644"/>
        <end position="654"/>
    </location>
</feature>
<feature type="compositionally biased region" description="Polar residues" evidence="9">
    <location>
        <begin position="1331"/>
        <end position="1343"/>
    </location>
</feature>
<comment type="subunit">
    <text evidence="7">Homodimer.</text>
</comment>
<keyword evidence="7" id="KW-0926">Vacuole</keyword>
<comment type="caution">
    <text evidence="12">The sequence shown here is derived from an EMBL/GenBank/DDBJ whole genome shotgun (WGS) entry which is preliminary data.</text>
</comment>
<dbReference type="OrthoDB" id="447953at2759"/>
<evidence type="ECO:0000256" key="6">
    <source>
        <dbReference type="ARBA" id="ARBA00023054"/>
    </source>
</evidence>
<feature type="region of interest" description="Disordered" evidence="9">
    <location>
        <begin position="1324"/>
        <end position="1343"/>
    </location>
</feature>
<comment type="subcellular location">
    <subcellularLocation>
        <location evidence="7">Preautophagosomal structure membrane</location>
        <topology evidence="7">Peripheral membrane protein</topology>
    </subcellularLocation>
    <subcellularLocation>
        <location evidence="7">Vacuole membrane</location>
        <topology evidence="7">Peripheral membrane protein</topology>
    </subcellularLocation>
    <text evidence="7">During pexophagy, accumulates in the vacuolar membrane region, where the peroxisomes contact the vacuole.</text>
</comment>
<comment type="similarity">
    <text evidence="1 7">Belongs to the ATG11 family.</text>
</comment>
<feature type="domain" description="Autophagy protein ATG17-like" evidence="10">
    <location>
        <begin position="109"/>
        <end position="452"/>
    </location>
</feature>
<feature type="compositionally biased region" description="Polar residues" evidence="9">
    <location>
        <begin position="581"/>
        <end position="593"/>
    </location>
</feature>
<dbReference type="Proteomes" id="UP000722485">
    <property type="component" value="Unassembled WGS sequence"/>
</dbReference>
<proteinExistence type="inferred from homology"/>
<dbReference type="GO" id="GO:0000045">
    <property type="term" value="P:autophagosome assembly"/>
    <property type="evidence" value="ECO:0007669"/>
    <property type="project" value="UniProtKB-UniRule"/>
</dbReference>
<protein>
    <recommendedName>
        <fullName evidence="2 7">Autophagy-related protein 11</fullName>
    </recommendedName>
</protein>
<dbReference type="Pfam" id="PF10377">
    <property type="entry name" value="ATG11"/>
    <property type="match status" value="1"/>
</dbReference>
<organism evidence="12 13">
    <name type="scientific">Cylindrodendrum hubeiense</name>
    <dbReference type="NCBI Taxonomy" id="595255"/>
    <lineage>
        <taxon>Eukaryota</taxon>
        <taxon>Fungi</taxon>
        <taxon>Dikarya</taxon>
        <taxon>Ascomycota</taxon>
        <taxon>Pezizomycotina</taxon>
        <taxon>Sordariomycetes</taxon>
        <taxon>Hypocreomycetidae</taxon>
        <taxon>Hypocreales</taxon>
        <taxon>Nectriaceae</taxon>
        <taxon>Cylindrodendrum</taxon>
    </lineage>
</organism>
<dbReference type="GO" id="GO:1990316">
    <property type="term" value="C:Atg1/ULK1 kinase complex"/>
    <property type="evidence" value="ECO:0007669"/>
    <property type="project" value="TreeGrafter"/>
</dbReference>
<dbReference type="GO" id="GO:0034517">
    <property type="term" value="P:ribophagy"/>
    <property type="evidence" value="ECO:0007669"/>
    <property type="project" value="TreeGrafter"/>
</dbReference>
<evidence type="ECO:0000259" key="11">
    <source>
        <dbReference type="Pfam" id="PF10377"/>
    </source>
</evidence>
<keyword evidence="5 7" id="KW-0072">Autophagy</keyword>
<feature type="coiled-coil region" evidence="8">
    <location>
        <begin position="837"/>
        <end position="969"/>
    </location>
</feature>
<keyword evidence="4 7" id="KW-0653">Protein transport</keyword>
<feature type="region of interest" description="Disordered" evidence="9">
    <location>
        <begin position="1351"/>
        <end position="1386"/>
    </location>
</feature>
<evidence type="ECO:0000256" key="4">
    <source>
        <dbReference type="ARBA" id="ARBA00022927"/>
    </source>
</evidence>
<dbReference type="PANTHER" id="PTHR13222:SF1">
    <property type="entry name" value="RB1-INDUCIBLE COILED-COIL PROTEIN 1"/>
    <property type="match status" value="1"/>
</dbReference>
<name>A0A9P5LFG9_9HYPO</name>
<keyword evidence="3 7" id="KW-0813">Transport</keyword>
<dbReference type="InterPro" id="IPR019460">
    <property type="entry name" value="Atg11_C"/>
</dbReference>
<evidence type="ECO:0000256" key="3">
    <source>
        <dbReference type="ARBA" id="ARBA00022448"/>
    </source>
</evidence>
<feature type="coiled-coil region" evidence="8">
    <location>
        <begin position="1098"/>
        <end position="1125"/>
    </location>
</feature>
<dbReference type="Gene3D" id="1.10.287.1490">
    <property type="match status" value="1"/>
</dbReference>
<dbReference type="Pfam" id="PF04108">
    <property type="entry name" value="ATG17_like"/>
    <property type="match status" value="1"/>
</dbReference>
<accession>A0A9P5LFG9</accession>
<dbReference type="InterPro" id="IPR040040">
    <property type="entry name" value="ATG11"/>
</dbReference>
<dbReference type="GO" id="GO:0034045">
    <property type="term" value="C:phagophore assembly site membrane"/>
    <property type="evidence" value="ECO:0007669"/>
    <property type="project" value="UniProtKB-SubCell"/>
</dbReference>
<evidence type="ECO:0000256" key="5">
    <source>
        <dbReference type="ARBA" id="ARBA00023006"/>
    </source>
</evidence>
<dbReference type="GO" id="GO:0005774">
    <property type="term" value="C:vacuolar membrane"/>
    <property type="evidence" value="ECO:0007669"/>
    <property type="project" value="UniProtKB-SubCell"/>
</dbReference>
<evidence type="ECO:0000256" key="7">
    <source>
        <dbReference type="RuleBase" id="RU367075"/>
    </source>
</evidence>
<comment type="function">
    <text evidence="7">Involved in cytoplasm to vacuole transport (Cvt), pexophagy, mitophagy and nucleophagy. Recruits mitochondria for their selective degradation via autophagy (mitophagy) during starvation. Works as scaffold proteins that recruit ATG proteins to the pre-autophagosome (PAS), the site of vesicle/autophagosome formation. Required for the Cvt vesicles completion.</text>
</comment>
<keyword evidence="6 8" id="KW-0175">Coiled coil</keyword>
<dbReference type="GO" id="GO:0060090">
    <property type="term" value="F:molecular adaptor activity"/>
    <property type="evidence" value="ECO:0007669"/>
    <property type="project" value="TreeGrafter"/>
</dbReference>
<sequence>MATQVLIAHTGQRLEVDTAQFSILDDLKAWVSKSTSIPPQHIVALTPQGRSVKFASLHAEKEIFVYDIRISQPSSSKGASTLISDAPLPKKYTVANAPNSIDDVQAISSWQELYKDRRNWAMHLFEDCTRMNADTMTRYDEIDVIAKCLDAAVTNLEISIKQIEPKYNELKKWVTPALAEHEHLVSKWEHYLQLATNTPISASMVKFMTRRESTRTKPTLEDLIEFDTAKKAGKLAPTAHRRFSDKAGDLDGTATRMYQGLEGLIGDFEKLMSRSALGHSADSSQLLEDIEAVVKQMDSDYRAALGYGGSQRDLALASKTASVHTEHMVPTLKKRAQEMDEMLHYATEARNSIASESARFMRAITDITSLHSSVKSQINVLNQSEDDMTTFDYLRLIHQLPYMYASFVTEAIRRREWVDKVKTDSSTLANEMALFQDEESKRRRKWQKMIGSMYGPGLDTNVVGLEVNLLGEDNPWPTVTKEELDEFTQTLQIQGIDQEILDDILKLVQELNNPTKQQSKRLKAFKNGSVHEAALGRSGLLIRGDDDLLRSLQGDKGKLENKLRTAESRVRRLEDLLHRQSQAARSGNLFQPQSPQPRERQNSVSSVKSSRFDDRRRSSDNGDHLLRRITQLEHELRQEKQRSTRLQQEISTQATRHEDMKGQIDEVNSTKKDLLGNMEALEREFVGERKALEDEIKTLKARLEDTEDDLENFDESRQHEKATYVEKVEALESELDQLNKNRQDDVLKAHGQVEFLRKETRIQREQQQVLEQQVQAAQDESRTAARKLNALEETAESQLKTLKNLHLQILPDQSIPNDLVDIADSLLSRAADLITKLQNTESDAALLKTNLEQANNSVKELRVEISETKSKLSEEEMSAMHIRENLSEEKAKVAALEGELADGREQLSKVRAKLTDGETGSEALQKRVEEEETKVMTLTEEVASRQSQMGSLEEELHLFREKVDTLQAKLTGLMNQYETRDERTKDLTQRLYSHNDRMCRLLERVGFAVSRNDGEMAINKIPRAERSTVNLNDSSDPAASIRRSGTLSRVLGDSSDLELLYWLNNSDMKVEAEQYETFMNTLGNFDMDLFSDTIYRRIKEVEHMARKWQRESRNYRDKAHILQKDSHEKIAFKHFKEGDLALFLPTRNQQAGAWAAFNVGFPHYFLREQDAHRLHHREWLVARISRIQERVVDLSKSLQPSNETDSMNEEENDNPFQLSDGLRWYLIDAFEDKPGAPSTPGMGKSTVAANTVEATANIHTHTALKGKNRDSVTSIEGINKTLSKSLESRRSSSGSKKAALPFQLGGGTALLKNSALASETNSLRAVPTDTPAGTSPTQAGLATSNAGLAPKMQAEGQDRPKPGQPEDVSKSPPGEPSTKSGSANLDEPRILVQREDSAQNSTAAAGRRSLPPELLFNVIESVLPSDPDILLPPSHASTKTLLSLTRVSRDTYRLAAKLLRQRCVFIDSAHRLATVGLCISRFVPSLPPTFSLRNITSLYLEPFKETLDDKLTAGRVRDLFFEVSESLRKLVVLMPFNSLDVFNDHHGVRRMLRDGFERLHKLEEFVSIGDYPTLSLTDGPTDIWRLFHDLKRLTLFGVPLNNHWLWWNIATLPKLEHVILAQSQRSIGINIKDEYFHKLPQGDARLDRDIKIVLLDRSWGWPTVITTGWKEIDPNGRMTVELQDVPITIETSAIYVSDNMVTDYVKQRVVNGRLWDGKADAVLEEIE</sequence>
<dbReference type="EMBL" id="JAANBB010000178">
    <property type="protein sequence ID" value="KAF7547453.1"/>
    <property type="molecule type" value="Genomic_DNA"/>
</dbReference>
<evidence type="ECO:0000256" key="1">
    <source>
        <dbReference type="ARBA" id="ARBA00009729"/>
    </source>
</evidence>
<dbReference type="GO" id="GO:0000422">
    <property type="term" value="P:autophagy of mitochondrion"/>
    <property type="evidence" value="ECO:0007669"/>
    <property type="project" value="TreeGrafter"/>
</dbReference>
<feature type="compositionally biased region" description="Basic and acidic residues" evidence="9">
    <location>
        <begin position="610"/>
        <end position="642"/>
    </location>
</feature>
<evidence type="ECO:0000256" key="9">
    <source>
        <dbReference type="SAM" id="MobiDB-lite"/>
    </source>
</evidence>
<dbReference type="GO" id="GO:0061709">
    <property type="term" value="P:reticulophagy"/>
    <property type="evidence" value="ECO:0007669"/>
    <property type="project" value="TreeGrafter"/>
</dbReference>
<dbReference type="GO" id="GO:0015031">
    <property type="term" value="P:protein transport"/>
    <property type="evidence" value="ECO:0007669"/>
    <property type="project" value="UniProtKB-KW"/>
</dbReference>
<evidence type="ECO:0000256" key="2">
    <source>
        <dbReference type="ARBA" id="ARBA00013804"/>
    </source>
</evidence>
<evidence type="ECO:0000313" key="12">
    <source>
        <dbReference type="EMBL" id="KAF7547453.1"/>
    </source>
</evidence>
<dbReference type="GO" id="GO:0034727">
    <property type="term" value="P:piecemeal microautophagy of the nucleus"/>
    <property type="evidence" value="ECO:0007669"/>
    <property type="project" value="TreeGrafter"/>
</dbReference>
<reference evidence="12" key="1">
    <citation type="submission" date="2020-03" db="EMBL/GenBank/DDBJ databases">
        <title>Draft Genome Sequence of Cylindrodendrum hubeiense.</title>
        <authorList>
            <person name="Buettner E."/>
            <person name="Kellner H."/>
        </authorList>
    </citation>
    <scope>NUCLEOTIDE SEQUENCE</scope>
    <source>
        <strain evidence="12">IHI 201604</strain>
    </source>
</reference>
<feature type="domain" description="Autophagy-related protein 11 C-terminal" evidence="11">
    <location>
        <begin position="1092"/>
        <end position="1230"/>
    </location>
</feature>
<dbReference type="GO" id="GO:0019901">
    <property type="term" value="F:protein kinase binding"/>
    <property type="evidence" value="ECO:0007669"/>
    <property type="project" value="TreeGrafter"/>
</dbReference>
<dbReference type="SUPFAM" id="SSF57997">
    <property type="entry name" value="Tropomyosin"/>
    <property type="match status" value="1"/>
</dbReference>
<evidence type="ECO:0000313" key="13">
    <source>
        <dbReference type="Proteomes" id="UP000722485"/>
    </source>
</evidence>
<keyword evidence="13" id="KW-1185">Reference proteome</keyword>
<dbReference type="GO" id="GO:1903599">
    <property type="term" value="P:positive regulation of autophagy of mitochondrion"/>
    <property type="evidence" value="ECO:0007669"/>
    <property type="project" value="UniProtKB-UniRule"/>
</dbReference>